<dbReference type="RefSeq" id="WP_149074283.1">
    <property type="nucleotide sequence ID" value="NZ_CP043329.1"/>
</dbReference>
<protein>
    <submittedName>
        <fullName evidence="1">Uncharacterized protein</fullName>
    </submittedName>
</protein>
<reference evidence="1 2" key="1">
    <citation type="submission" date="2019-08" db="EMBL/GenBank/DDBJ databases">
        <title>Pedobacter sp. nov., isolated from Han river, South Korea.</title>
        <authorList>
            <person name="Lee D.-H."/>
            <person name="Kim Y.-S."/>
            <person name="Hwang E.-M."/>
            <person name="Le Tran T.C."/>
            <person name="Cha C.-J."/>
        </authorList>
    </citation>
    <scope>NUCLEOTIDE SEQUENCE [LARGE SCALE GENOMIC DNA]</scope>
    <source>
        <strain evidence="1 2">CJ43</strain>
    </source>
</reference>
<dbReference type="AlphaFoldDB" id="A0A5C0VH60"/>
<dbReference type="KEGG" id="pej:FYC62_05880"/>
<gene>
    <name evidence="1" type="ORF">FYC62_05880</name>
</gene>
<dbReference type="Proteomes" id="UP000323653">
    <property type="component" value="Chromosome"/>
</dbReference>
<proteinExistence type="predicted"/>
<keyword evidence="2" id="KW-1185">Reference proteome</keyword>
<evidence type="ECO:0000313" key="2">
    <source>
        <dbReference type="Proteomes" id="UP000323653"/>
    </source>
</evidence>
<evidence type="ECO:0000313" key="1">
    <source>
        <dbReference type="EMBL" id="QEK51252.1"/>
    </source>
</evidence>
<organism evidence="1 2">
    <name type="scientific">Pedobacter aquae</name>
    <dbReference type="NCBI Taxonomy" id="2605747"/>
    <lineage>
        <taxon>Bacteria</taxon>
        <taxon>Pseudomonadati</taxon>
        <taxon>Bacteroidota</taxon>
        <taxon>Sphingobacteriia</taxon>
        <taxon>Sphingobacteriales</taxon>
        <taxon>Sphingobacteriaceae</taxon>
        <taxon>Pedobacter</taxon>
    </lineage>
</organism>
<accession>A0A5C0VH60</accession>
<sequence>MSDNNTIVAKEIVKQLKAEKLIADEEINLESKIANGTIREIDWKVIIENQIINAEKKTKGETE</sequence>
<dbReference type="EMBL" id="CP043329">
    <property type="protein sequence ID" value="QEK51252.1"/>
    <property type="molecule type" value="Genomic_DNA"/>
</dbReference>
<name>A0A5C0VH60_9SPHI</name>